<proteinExistence type="predicted"/>
<dbReference type="InterPro" id="IPR000644">
    <property type="entry name" value="CBS_dom"/>
</dbReference>
<accession>F0XXE3</accession>
<reference evidence="11 12" key="1">
    <citation type="journal article" date="2011" name="Proc. Natl. Acad. Sci. U.S.A.">
        <title>Niche of harmful alga Aureococcus anophagefferens revealed through ecogenomics.</title>
        <authorList>
            <person name="Gobler C.J."/>
            <person name="Berry D.L."/>
            <person name="Dyhrman S.T."/>
            <person name="Wilhelm S.W."/>
            <person name="Salamov A."/>
            <person name="Lobanov A.V."/>
            <person name="Zhang Y."/>
            <person name="Collier J.L."/>
            <person name="Wurch L.L."/>
            <person name="Kustka A.B."/>
            <person name="Dill B.D."/>
            <person name="Shah M."/>
            <person name="VerBerkmoes N.C."/>
            <person name="Kuo A."/>
            <person name="Terry A."/>
            <person name="Pangilinan J."/>
            <person name="Lindquist E.A."/>
            <person name="Lucas S."/>
            <person name="Paulsen I.T."/>
            <person name="Hattenrath-Lehmann T.K."/>
            <person name="Talmage S.C."/>
            <person name="Walker E.A."/>
            <person name="Koch F."/>
            <person name="Burson A.M."/>
            <person name="Marcoval M.A."/>
            <person name="Tang Y.Z."/>
            <person name="Lecleir G.R."/>
            <person name="Coyne K.J."/>
            <person name="Berg G.M."/>
            <person name="Bertrand E.M."/>
            <person name="Saito M.A."/>
            <person name="Gladyshev V.N."/>
            <person name="Grigoriev I.V."/>
        </authorList>
    </citation>
    <scope>NUCLEOTIDE SEQUENCE [LARGE SCALE GENOMIC DNA]</scope>
    <source>
        <strain evidence="12">CCMP 1984</strain>
    </source>
</reference>
<keyword evidence="2 7" id="KW-0812">Transmembrane</keyword>
<evidence type="ECO:0000256" key="8">
    <source>
        <dbReference type="SAM" id="Phobius"/>
    </source>
</evidence>
<evidence type="ECO:0000259" key="9">
    <source>
        <dbReference type="PROSITE" id="PS51371"/>
    </source>
</evidence>
<evidence type="ECO:0000256" key="4">
    <source>
        <dbReference type="ARBA" id="ARBA00022989"/>
    </source>
</evidence>
<dbReference type="EMBL" id="GL833121">
    <property type="protein sequence ID" value="EGB12362.1"/>
    <property type="molecule type" value="Genomic_DNA"/>
</dbReference>
<keyword evidence="6" id="KW-0129">CBS domain</keyword>
<dbReference type="KEGG" id="aaf:AURANDRAFT_2914"/>
<dbReference type="InterPro" id="IPR045095">
    <property type="entry name" value="ACDP"/>
</dbReference>
<evidence type="ECO:0000256" key="6">
    <source>
        <dbReference type="PROSITE-ProRule" id="PRU00703"/>
    </source>
</evidence>
<evidence type="ECO:0000256" key="1">
    <source>
        <dbReference type="ARBA" id="ARBA00004141"/>
    </source>
</evidence>
<dbReference type="Gene3D" id="3.10.580.10">
    <property type="entry name" value="CBS-domain"/>
    <property type="match status" value="1"/>
</dbReference>
<dbReference type="PROSITE" id="PS51371">
    <property type="entry name" value="CBS"/>
    <property type="match status" value="1"/>
</dbReference>
<dbReference type="Pfam" id="PF01595">
    <property type="entry name" value="CNNM"/>
    <property type="match status" value="1"/>
</dbReference>
<dbReference type="Proteomes" id="UP000002729">
    <property type="component" value="Unassembled WGS sequence"/>
</dbReference>
<keyword evidence="12" id="KW-1185">Reference proteome</keyword>
<dbReference type="OMA" id="HEMKIMT"/>
<feature type="transmembrane region" description="Helical" evidence="8">
    <location>
        <begin position="74"/>
        <end position="97"/>
    </location>
</feature>
<dbReference type="CDD" id="cd04590">
    <property type="entry name" value="CBS_pair_CorC_HlyC_assoc"/>
    <property type="match status" value="1"/>
</dbReference>
<evidence type="ECO:0000256" key="3">
    <source>
        <dbReference type="ARBA" id="ARBA00022737"/>
    </source>
</evidence>
<dbReference type="InterPro" id="IPR046342">
    <property type="entry name" value="CBS_dom_sf"/>
</dbReference>
<feature type="transmembrane region" description="Helical" evidence="8">
    <location>
        <begin position="35"/>
        <end position="62"/>
    </location>
</feature>
<dbReference type="PANTHER" id="PTHR12064">
    <property type="entry name" value="METAL TRANSPORTER CNNM"/>
    <property type="match status" value="1"/>
</dbReference>
<feature type="domain" description="CNNM transmembrane" evidence="10">
    <location>
        <begin position="1"/>
        <end position="137"/>
    </location>
</feature>
<keyword evidence="4 7" id="KW-1133">Transmembrane helix</keyword>
<dbReference type="AlphaFoldDB" id="F0XXE3"/>
<dbReference type="InterPro" id="IPR044751">
    <property type="entry name" value="Ion_transp-like_CBS"/>
</dbReference>
<dbReference type="InterPro" id="IPR002550">
    <property type="entry name" value="CNNM"/>
</dbReference>
<feature type="non-terminal residue" evidence="11">
    <location>
        <position position="1"/>
    </location>
</feature>
<keyword evidence="5 7" id="KW-0472">Membrane</keyword>
<sequence>GSATDREYAKLIFPVRQNGNRLLCTLLLGNVAVNALLSITLAAVASSIVGFLMSTALIVVFGEILPQALCSRHALYIGASTLPVVKLFMVLMSPIAFPLAWALDALLGEDVGTVHTKREMLQYMKVHLRQGILDDESGNVMRGALEMKEKSVHEVMTPLEDVFMLPESTTLSFKVVREIFEQGFSRVPVFRGERQHIVGLLFVKDLIFVDPEDETPLASLLSIFSRGLQVVDETNTLDDVLRIFKRGHGHLALVRR</sequence>
<dbReference type="SUPFAM" id="SSF54631">
    <property type="entry name" value="CBS-domain pair"/>
    <property type="match status" value="1"/>
</dbReference>
<dbReference type="PROSITE" id="PS51846">
    <property type="entry name" value="CNNM"/>
    <property type="match status" value="1"/>
</dbReference>
<dbReference type="Pfam" id="PF00571">
    <property type="entry name" value="CBS"/>
    <property type="match status" value="1"/>
</dbReference>
<name>F0XXE3_AURAN</name>
<evidence type="ECO:0000256" key="2">
    <source>
        <dbReference type="ARBA" id="ARBA00022692"/>
    </source>
</evidence>
<dbReference type="GO" id="GO:0016020">
    <property type="term" value="C:membrane"/>
    <property type="evidence" value="ECO:0007669"/>
    <property type="project" value="UniProtKB-SubCell"/>
</dbReference>
<dbReference type="GO" id="GO:0010960">
    <property type="term" value="P:magnesium ion homeostasis"/>
    <property type="evidence" value="ECO:0007669"/>
    <property type="project" value="InterPro"/>
</dbReference>
<evidence type="ECO:0008006" key="13">
    <source>
        <dbReference type="Google" id="ProtNLM"/>
    </source>
</evidence>
<dbReference type="PANTHER" id="PTHR12064:SF94">
    <property type="entry name" value="UNEXTENDED PROTEIN"/>
    <property type="match status" value="1"/>
</dbReference>
<keyword evidence="3" id="KW-0677">Repeat</keyword>
<dbReference type="eggNOG" id="KOG2118">
    <property type="taxonomic scope" value="Eukaryota"/>
</dbReference>
<organism evidence="12">
    <name type="scientific">Aureococcus anophagefferens</name>
    <name type="common">Harmful bloom alga</name>
    <dbReference type="NCBI Taxonomy" id="44056"/>
    <lineage>
        <taxon>Eukaryota</taxon>
        <taxon>Sar</taxon>
        <taxon>Stramenopiles</taxon>
        <taxon>Ochrophyta</taxon>
        <taxon>Pelagophyceae</taxon>
        <taxon>Pelagomonadales</taxon>
        <taxon>Pelagomonadaceae</taxon>
        <taxon>Aureococcus</taxon>
    </lineage>
</organism>
<dbReference type="RefSeq" id="XP_009032824.1">
    <property type="nucleotide sequence ID" value="XM_009034576.1"/>
</dbReference>
<evidence type="ECO:0000259" key="10">
    <source>
        <dbReference type="PROSITE" id="PS51846"/>
    </source>
</evidence>
<evidence type="ECO:0000256" key="7">
    <source>
        <dbReference type="PROSITE-ProRule" id="PRU01193"/>
    </source>
</evidence>
<evidence type="ECO:0000256" key="5">
    <source>
        <dbReference type="ARBA" id="ARBA00023136"/>
    </source>
</evidence>
<dbReference type="InParanoid" id="F0XXE3"/>
<protein>
    <recommendedName>
        <fullName evidence="13">CNNM transmembrane domain-containing protein</fullName>
    </recommendedName>
</protein>
<evidence type="ECO:0000313" key="12">
    <source>
        <dbReference type="Proteomes" id="UP000002729"/>
    </source>
</evidence>
<evidence type="ECO:0000313" key="11">
    <source>
        <dbReference type="EMBL" id="EGB12362.1"/>
    </source>
</evidence>
<comment type="subcellular location">
    <subcellularLocation>
        <location evidence="1">Membrane</location>
        <topology evidence="1">Multi-pass membrane protein</topology>
    </subcellularLocation>
</comment>
<feature type="non-terminal residue" evidence="11">
    <location>
        <position position="256"/>
    </location>
</feature>
<feature type="domain" description="CBS" evidence="9">
    <location>
        <begin position="156"/>
        <end position="217"/>
    </location>
</feature>
<gene>
    <name evidence="11" type="ORF">AURANDRAFT_2914</name>
</gene>
<dbReference type="GeneID" id="20220682"/>
<dbReference type="OrthoDB" id="5353557at2759"/>